<name>A0ACC3SYE6_LIPKO</name>
<dbReference type="EMBL" id="MU971382">
    <property type="protein sequence ID" value="KAK9236682.1"/>
    <property type="molecule type" value="Genomic_DNA"/>
</dbReference>
<reference evidence="2" key="1">
    <citation type="journal article" date="2024" name="Front. Bioeng. Biotechnol.">
        <title>Genome-scale model development and genomic sequencing of the oleaginous clade Lipomyces.</title>
        <authorList>
            <person name="Czajka J.J."/>
            <person name="Han Y."/>
            <person name="Kim J."/>
            <person name="Mondo S.J."/>
            <person name="Hofstad B.A."/>
            <person name="Robles A."/>
            <person name="Haridas S."/>
            <person name="Riley R."/>
            <person name="LaButti K."/>
            <person name="Pangilinan J."/>
            <person name="Andreopoulos W."/>
            <person name="Lipzen A."/>
            <person name="Yan J."/>
            <person name="Wang M."/>
            <person name="Ng V."/>
            <person name="Grigoriev I.V."/>
            <person name="Spatafora J.W."/>
            <person name="Magnuson J.K."/>
            <person name="Baker S.E."/>
            <person name="Pomraning K.R."/>
        </authorList>
    </citation>
    <scope>NUCLEOTIDE SEQUENCE [LARGE SCALE GENOMIC DNA]</scope>
    <source>
        <strain evidence="2">CBS 7786</strain>
    </source>
</reference>
<gene>
    <name evidence="1" type="ORF">V1525DRAFT_389236</name>
</gene>
<organism evidence="1 2">
    <name type="scientific">Lipomyces kononenkoae</name>
    <name type="common">Yeast</name>
    <dbReference type="NCBI Taxonomy" id="34357"/>
    <lineage>
        <taxon>Eukaryota</taxon>
        <taxon>Fungi</taxon>
        <taxon>Dikarya</taxon>
        <taxon>Ascomycota</taxon>
        <taxon>Saccharomycotina</taxon>
        <taxon>Lipomycetes</taxon>
        <taxon>Lipomycetales</taxon>
        <taxon>Lipomycetaceae</taxon>
        <taxon>Lipomyces</taxon>
    </lineage>
</organism>
<sequence>MGGWQSFSFRIIVTSQEAFYTHSTDLRDLSHPIVVLRSTSEPLTLRVPQVGDLQALIDVLANPENTKNDLSVASLSAEEREVVCRRWLTLDDPPTYMNFIVIDTERGREEPVGIAGLGWIGPADTESDESVRVGAAGVMMNPEARRKGYGTEGLKMIIEYGLRELGLVEVRVGTHSSNIAMRRLMEVKLHMEPEVEEKGDRFGNDLLWRINQENWSSLR</sequence>
<protein>
    <submittedName>
        <fullName evidence="1">Acyl-CoA N-acyltransferase</fullName>
    </submittedName>
</protein>
<evidence type="ECO:0000313" key="2">
    <source>
        <dbReference type="Proteomes" id="UP001433508"/>
    </source>
</evidence>
<proteinExistence type="predicted"/>
<evidence type="ECO:0000313" key="1">
    <source>
        <dbReference type="EMBL" id="KAK9236682.1"/>
    </source>
</evidence>
<keyword evidence="2" id="KW-1185">Reference proteome</keyword>
<accession>A0ACC3SYE6</accession>
<comment type="caution">
    <text evidence="1">The sequence shown here is derived from an EMBL/GenBank/DDBJ whole genome shotgun (WGS) entry which is preliminary data.</text>
</comment>
<dbReference type="Proteomes" id="UP001433508">
    <property type="component" value="Unassembled WGS sequence"/>
</dbReference>